<evidence type="ECO:0000313" key="3">
    <source>
        <dbReference type="Proteomes" id="UP000038802"/>
    </source>
</evidence>
<proteinExistence type="predicted"/>
<sequence length="89" mass="9563">MDFTLPVADPSGSALAQDATRHTVASHTAAATVARRRRRSILMQLTLSSAAAPCFHNSACTGIFPAWFGFILCGIGQKWCHDQQSLFLG</sequence>
<accession>A0A0U0U0H4</accession>
<dbReference type="AlphaFoldDB" id="A0A0U0U0H4"/>
<dbReference type="Proteomes" id="UP000039021">
    <property type="component" value="Unassembled WGS sequence"/>
</dbReference>
<dbReference type="Proteomes" id="UP000038802">
    <property type="component" value="Unassembled WGS sequence"/>
</dbReference>
<evidence type="ECO:0000313" key="2">
    <source>
        <dbReference type="EMBL" id="COY32178.1"/>
    </source>
</evidence>
<reference evidence="3 4" key="3">
    <citation type="submission" date="2015-03" db="EMBL/GenBank/DDBJ databases">
        <authorList>
            <consortium name="Pathogen Informatics"/>
        </authorList>
    </citation>
    <scope>NUCLEOTIDE SEQUENCE [LARGE SCALE GENOMIC DNA]</scope>
    <source>
        <strain evidence="3">K00500041</strain>
        <strain evidence="4">N09902308</strain>
    </source>
</reference>
<reference evidence="2" key="2">
    <citation type="submission" date="2015-03" db="EMBL/GenBank/DDBJ databases">
        <authorList>
            <consortium name="Pathogen Informatics"/>
            <person name="Murphy D."/>
        </authorList>
    </citation>
    <scope>NUCLEOTIDE SEQUENCE</scope>
    <source>
        <strain evidence="2">N09902308</strain>
    </source>
</reference>
<gene>
    <name evidence="1" type="ORF">ERS007703_01409</name>
    <name evidence="2" type="ORF">ERS007739_02433</name>
</gene>
<evidence type="ECO:0000313" key="1">
    <source>
        <dbReference type="EMBL" id="COV44643.1"/>
    </source>
</evidence>
<evidence type="ECO:0000313" key="4">
    <source>
        <dbReference type="Proteomes" id="UP000039021"/>
    </source>
</evidence>
<protein>
    <submittedName>
        <fullName evidence="1">Uncharacterized protein</fullName>
    </submittedName>
</protein>
<reference evidence="1" key="1">
    <citation type="submission" date="2015-03" db="EMBL/GenBank/DDBJ databases">
        <authorList>
            <person name="Murphy D."/>
        </authorList>
    </citation>
    <scope>NUCLEOTIDE SEQUENCE [LARGE SCALE GENOMIC DNA]</scope>
    <source>
        <strain evidence="1">K00500041</strain>
    </source>
</reference>
<dbReference type="EMBL" id="CSAE01000117">
    <property type="protein sequence ID" value="COV44643.1"/>
    <property type="molecule type" value="Genomic_DNA"/>
</dbReference>
<organism evidence="1 3">
    <name type="scientific">Mycobacterium tuberculosis</name>
    <dbReference type="NCBI Taxonomy" id="1773"/>
    <lineage>
        <taxon>Bacteria</taxon>
        <taxon>Bacillati</taxon>
        <taxon>Actinomycetota</taxon>
        <taxon>Actinomycetes</taxon>
        <taxon>Mycobacteriales</taxon>
        <taxon>Mycobacteriaceae</taxon>
        <taxon>Mycobacterium</taxon>
        <taxon>Mycobacterium tuberculosis complex</taxon>
    </lineage>
</organism>
<name>A0A0U0U0H4_MYCTX</name>
<dbReference type="EMBL" id="CSBK01001111">
    <property type="protein sequence ID" value="COY32178.1"/>
    <property type="molecule type" value="Genomic_DNA"/>
</dbReference>